<evidence type="ECO:0000256" key="8">
    <source>
        <dbReference type="ARBA" id="ARBA00023242"/>
    </source>
</evidence>
<dbReference type="Gene3D" id="3.30.160.60">
    <property type="entry name" value="Classic Zinc Finger"/>
    <property type="match status" value="5"/>
</dbReference>
<dbReference type="Pfam" id="PF00096">
    <property type="entry name" value="zf-C2H2"/>
    <property type="match status" value="5"/>
</dbReference>
<reference evidence="12" key="1">
    <citation type="submission" date="2025-08" db="UniProtKB">
        <authorList>
            <consortium name="Ensembl"/>
        </authorList>
    </citation>
    <scope>IDENTIFICATION</scope>
</reference>
<comment type="subcellular location">
    <subcellularLocation>
        <location evidence="1">Nucleus</location>
    </subcellularLocation>
</comment>
<dbReference type="FunFam" id="3.30.160.60:FF:002343">
    <property type="entry name" value="Zinc finger protein 33A"/>
    <property type="match status" value="2"/>
</dbReference>
<evidence type="ECO:0000256" key="10">
    <source>
        <dbReference type="SAM" id="MobiDB-lite"/>
    </source>
</evidence>
<dbReference type="InterPro" id="IPR013087">
    <property type="entry name" value="Znf_C2H2_type"/>
</dbReference>
<dbReference type="PANTHER" id="PTHR46105">
    <property type="entry name" value="AGAP004733-PA"/>
    <property type="match status" value="1"/>
</dbReference>
<proteinExistence type="inferred from homology"/>
<organism evidence="12 13">
    <name type="scientific">Laticauda laticaudata</name>
    <name type="common">Blue-ringed sea krait</name>
    <name type="synonym">Blue-lipped sea krait</name>
    <dbReference type="NCBI Taxonomy" id="8630"/>
    <lineage>
        <taxon>Eukaryota</taxon>
        <taxon>Metazoa</taxon>
        <taxon>Chordata</taxon>
        <taxon>Craniata</taxon>
        <taxon>Vertebrata</taxon>
        <taxon>Euteleostomi</taxon>
        <taxon>Lepidosauria</taxon>
        <taxon>Squamata</taxon>
        <taxon>Bifurcata</taxon>
        <taxon>Unidentata</taxon>
        <taxon>Episquamata</taxon>
        <taxon>Toxicofera</taxon>
        <taxon>Serpentes</taxon>
        <taxon>Colubroidea</taxon>
        <taxon>Elapidae</taxon>
        <taxon>Laticaudinae</taxon>
        <taxon>Laticauda</taxon>
    </lineage>
</organism>
<dbReference type="GO" id="GO:0000978">
    <property type="term" value="F:RNA polymerase II cis-regulatory region sequence-specific DNA binding"/>
    <property type="evidence" value="ECO:0007669"/>
    <property type="project" value="TreeGrafter"/>
</dbReference>
<dbReference type="GO" id="GO:0005634">
    <property type="term" value="C:nucleus"/>
    <property type="evidence" value="ECO:0007669"/>
    <property type="project" value="UniProtKB-SubCell"/>
</dbReference>
<dbReference type="GeneTree" id="ENSGT01150000286958"/>
<comment type="similarity">
    <text evidence="2">Belongs to the krueppel C2H2-type zinc-finger protein family.</text>
</comment>
<dbReference type="GO" id="GO:0008270">
    <property type="term" value="F:zinc ion binding"/>
    <property type="evidence" value="ECO:0007669"/>
    <property type="project" value="UniProtKB-KW"/>
</dbReference>
<feature type="domain" description="C2H2-type" evidence="11">
    <location>
        <begin position="131"/>
        <end position="158"/>
    </location>
</feature>
<dbReference type="FunFam" id="3.30.160.60:FF:002333">
    <property type="entry name" value="Zinc finger protein 668"/>
    <property type="match status" value="1"/>
</dbReference>
<dbReference type="PANTHER" id="PTHR46105:SF31">
    <property type="entry name" value="LOW QUALITY PROTEIN: ZINC FINGER PROTEIN 721-RELATED"/>
    <property type="match status" value="1"/>
</dbReference>
<evidence type="ECO:0000256" key="7">
    <source>
        <dbReference type="ARBA" id="ARBA00023125"/>
    </source>
</evidence>
<feature type="domain" description="C2H2-type" evidence="11">
    <location>
        <begin position="215"/>
        <end position="242"/>
    </location>
</feature>
<sequence>NPPESLQENSPLHFPTDRSFFIWDRRIPFPVLFSGGERGTFGFMQGKQQKCFSSPNSTRNDASEQQKFLDDQVQHTKLEVPRENFGQSSDLPRQSTDMAGKSYLSSQGGNSVISTQAYITQSGVYAAPGSIKCAHCDQRFNSASKFKEHLSTHSGGSSLNCYYCGRNFGSCSVLREHLRAHTAERPYRCPDCGKCFNQRHYLTIHERLHSGEKPYQCVHCGKSFPERSRLLIHERIHTGENPFLCSECGKGFNQKGNLMTHMRLHTGEKPYKCVLCERRFSQKAGLSAHEKTHIGLKRTF</sequence>
<evidence type="ECO:0000256" key="1">
    <source>
        <dbReference type="ARBA" id="ARBA00004123"/>
    </source>
</evidence>
<keyword evidence="7" id="KW-0238">DNA-binding</keyword>
<evidence type="ECO:0000256" key="4">
    <source>
        <dbReference type="ARBA" id="ARBA00022737"/>
    </source>
</evidence>
<keyword evidence="4" id="KW-0677">Repeat</keyword>
<evidence type="ECO:0000256" key="5">
    <source>
        <dbReference type="ARBA" id="ARBA00022771"/>
    </source>
</evidence>
<feature type="domain" description="C2H2-type" evidence="11">
    <location>
        <begin position="187"/>
        <end position="214"/>
    </location>
</feature>
<dbReference type="InterPro" id="IPR050457">
    <property type="entry name" value="ZnFinger_BTB_dom_contain"/>
</dbReference>
<evidence type="ECO:0000313" key="12">
    <source>
        <dbReference type="Ensembl" id="ENSLLTP00000003279.1"/>
    </source>
</evidence>
<dbReference type="SUPFAM" id="SSF57667">
    <property type="entry name" value="beta-beta-alpha zinc fingers"/>
    <property type="match status" value="4"/>
</dbReference>
<keyword evidence="8" id="KW-0539">Nucleus</keyword>
<keyword evidence="13" id="KW-1185">Reference proteome</keyword>
<dbReference type="AlphaFoldDB" id="A0A8C5RIN1"/>
<dbReference type="PROSITE" id="PS00028">
    <property type="entry name" value="ZINC_FINGER_C2H2_1"/>
    <property type="match status" value="6"/>
</dbReference>
<keyword evidence="6" id="KW-0862">Zinc</keyword>
<dbReference type="SMART" id="SM00355">
    <property type="entry name" value="ZnF_C2H2"/>
    <property type="match status" value="6"/>
</dbReference>
<evidence type="ECO:0000256" key="2">
    <source>
        <dbReference type="ARBA" id="ARBA00006991"/>
    </source>
</evidence>
<feature type="domain" description="C2H2-type" evidence="11">
    <location>
        <begin position="271"/>
        <end position="298"/>
    </location>
</feature>
<dbReference type="FunFam" id="3.30.160.60:FF:001954">
    <property type="entry name" value="Zinc finger protein 787"/>
    <property type="match status" value="1"/>
</dbReference>
<feature type="compositionally biased region" description="Polar residues" evidence="10">
    <location>
        <begin position="85"/>
        <end position="103"/>
    </location>
</feature>
<dbReference type="GO" id="GO:0000981">
    <property type="term" value="F:DNA-binding transcription factor activity, RNA polymerase II-specific"/>
    <property type="evidence" value="ECO:0007669"/>
    <property type="project" value="TreeGrafter"/>
</dbReference>
<keyword evidence="5 9" id="KW-0863">Zinc-finger</keyword>
<dbReference type="PROSITE" id="PS50157">
    <property type="entry name" value="ZINC_FINGER_C2H2_2"/>
    <property type="match status" value="6"/>
</dbReference>
<evidence type="ECO:0000259" key="11">
    <source>
        <dbReference type="PROSITE" id="PS50157"/>
    </source>
</evidence>
<evidence type="ECO:0000256" key="3">
    <source>
        <dbReference type="ARBA" id="ARBA00022723"/>
    </source>
</evidence>
<dbReference type="Ensembl" id="ENSLLTT00000003411.1">
    <property type="protein sequence ID" value="ENSLLTP00000003279.1"/>
    <property type="gene ID" value="ENSLLTG00000002470.1"/>
</dbReference>
<name>A0A8C5RIN1_LATLA</name>
<keyword evidence="3" id="KW-0479">Metal-binding</keyword>
<protein>
    <recommendedName>
        <fullName evidence="11">C2H2-type domain-containing protein</fullName>
    </recommendedName>
</protein>
<feature type="domain" description="C2H2-type" evidence="11">
    <location>
        <begin position="243"/>
        <end position="270"/>
    </location>
</feature>
<dbReference type="InterPro" id="IPR036236">
    <property type="entry name" value="Znf_C2H2_sf"/>
</dbReference>
<reference evidence="12" key="2">
    <citation type="submission" date="2025-09" db="UniProtKB">
        <authorList>
            <consortium name="Ensembl"/>
        </authorList>
    </citation>
    <scope>IDENTIFICATION</scope>
</reference>
<feature type="region of interest" description="Disordered" evidence="10">
    <location>
        <begin position="79"/>
        <end position="103"/>
    </location>
</feature>
<evidence type="ECO:0000256" key="6">
    <source>
        <dbReference type="ARBA" id="ARBA00022833"/>
    </source>
</evidence>
<feature type="domain" description="C2H2-type" evidence="11">
    <location>
        <begin position="159"/>
        <end position="186"/>
    </location>
</feature>
<accession>A0A8C5RIN1</accession>
<evidence type="ECO:0000256" key="9">
    <source>
        <dbReference type="PROSITE-ProRule" id="PRU00042"/>
    </source>
</evidence>
<dbReference type="Proteomes" id="UP000694406">
    <property type="component" value="Unplaced"/>
</dbReference>
<evidence type="ECO:0000313" key="13">
    <source>
        <dbReference type="Proteomes" id="UP000694406"/>
    </source>
</evidence>